<gene>
    <name evidence="1" type="ORF">E5K02_25385</name>
</gene>
<organism evidence="1 2">
    <name type="scientific">Hymenobacter metallicola</name>
    <dbReference type="NCBI Taxonomy" id="2563114"/>
    <lineage>
        <taxon>Bacteria</taxon>
        <taxon>Pseudomonadati</taxon>
        <taxon>Bacteroidota</taxon>
        <taxon>Cytophagia</taxon>
        <taxon>Cytophagales</taxon>
        <taxon>Hymenobacteraceae</taxon>
        <taxon>Hymenobacter</taxon>
    </lineage>
</organism>
<reference evidence="1 2" key="1">
    <citation type="submission" date="2019-04" db="EMBL/GenBank/DDBJ databases">
        <authorList>
            <person name="Feng G."/>
            <person name="Zhang J."/>
            <person name="Zhu H."/>
        </authorList>
    </citation>
    <scope>NUCLEOTIDE SEQUENCE [LARGE SCALE GENOMIC DNA]</scope>
    <source>
        <strain evidence="1 2">9PBR-1</strain>
    </source>
</reference>
<comment type="caution">
    <text evidence="1">The sequence shown here is derived from an EMBL/GenBank/DDBJ whole genome shotgun (WGS) entry which is preliminary data.</text>
</comment>
<evidence type="ECO:0000313" key="1">
    <source>
        <dbReference type="EMBL" id="TGE20855.1"/>
    </source>
</evidence>
<dbReference type="RefSeq" id="WP_135399362.1">
    <property type="nucleotide sequence ID" value="NZ_SRMB01000010.1"/>
</dbReference>
<proteinExistence type="predicted"/>
<dbReference type="AlphaFoldDB" id="A0A4Z0PTP6"/>
<dbReference type="Proteomes" id="UP000298471">
    <property type="component" value="Unassembled WGS sequence"/>
</dbReference>
<name>A0A4Z0PTP6_9BACT</name>
<keyword evidence="2" id="KW-1185">Reference proteome</keyword>
<dbReference type="EMBL" id="SRMB01000010">
    <property type="protein sequence ID" value="TGE20855.1"/>
    <property type="molecule type" value="Genomic_DNA"/>
</dbReference>
<protein>
    <submittedName>
        <fullName evidence="1">Uncharacterized protein</fullName>
    </submittedName>
</protein>
<accession>A0A4Z0PTP6</accession>
<evidence type="ECO:0000313" key="2">
    <source>
        <dbReference type="Proteomes" id="UP000298471"/>
    </source>
</evidence>
<sequence length="252" mass="28442">MHIIENHYFGLELKNPSKANVLRKTASIAADAYEEALGDCSLAEKELIRNDIQVFLSDSSIGNHLFTQTAQEVINNIKVTESFDLDILRVLPTNERLPFKFLYGKDRFIGCLWSNNELYIIDLRRDVTTGVVERNVLLASLKSSPKVFSATLADAIKCLIFLKLTEPEIIHLAAGKKYGTRKKGHYNATSLPIIIVDSTWNQYIVRTEGFGVSGHFRLQRHGKGNADLKLTWIKPYQKTGYVRLSKAETLNA</sequence>
<dbReference type="OrthoDB" id="1092387at2"/>